<evidence type="ECO:0000256" key="4">
    <source>
        <dbReference type="ARBA" id="ARBA00023110"/>
    </source>
</evidence>
<evidence type="ECO:0000259" key="7">
    <source>
        <dbReference type="PROSITE" id="PS50072"/>
    </source>
</evidence>
<feature type="compositionally biased region" description="Basic and acidic residues" evidence="6">
    <location>
        <begin position="320"/>
        <end position="333"/>
    </location>
</feature>
<evidence type="ECO:0000256" key="6">
    <source>
        <dbReference type="SAM" id="MobiDB-lite"/>
    </source>
</evidence>
<feature type="compositionally biased region" description="Basic and acidic residues" evidence="6">
    <location>
        <begin position="370"/>
        <end position="391"/>
    </location>
</feature>
<feature type="compositionally biased region" description="Low complexity" evidence="6">
    <location>
        <begin position="729"/>
        <end position="742"/>
    </location>
</feature>
<evidence type="ECO:0000256" key="3">
    <source>
        <dbReference type="ARBA" id="ARBA00013194"/>
    </source>
</evidence>
<keyword evidence="5" id="KW-0413">Isomerase</keyword>
<feature type="compositionally biased region" description="Basic residues" evidence="6">
    <location>
        <begin position="204"/>
        <end position="219"/>
    </location>
</feature>
<protein>
    <recommendedName>
        <fullName evidence="3">peptidylprolyl isomerase</fullName>
        <ecNumber evidence="3">5.2.1.8</ecNumber>
    </recommendedName>
</protein>
<feature type="compositionally biased region" description="Basic residues" evidence="6">
    <location>
        <begin position="656"/>
        <end position="675"/>
    </location>
</feature>
<dbReference type="EMBL" id="BSYO01000012">
    <property type="protein sequence ID" value="GMH12446.1"/>
    <property type="molecule type" value="Genomic_DNA"/>
</dbReference>
<comment type="caution">
    <text evidence="8">The sequence shown here is derived from an EMBL/GenBank/DDBJ whole genome shotgun (WGS) entry which is preliminary data.</text>
</comment>
<dbReference type="GO" id="GO:0016018">
    <property type="term" value="F:cyclosporin A binding"/>
    <property type="evidence" value="ECO:0007669"/>
    <property type="project" value="TreeGrafter"/>
</dbReference>
<dbReference type="SUPFAM" id="SSF50891">
    <property type="entry name" value="Cyclophilin-like"/>
    <property type="match status" value="1"/>
</dbReference>
<dbReference type="AlphaFoldDB" id="A0AAD3SLG2"/>
<feature type="compositionally biased region" description="Low complexity" evidence="6">
    <location>
        <begin position="412"/>
        <end position="432"/>
    </location>
</feature>
<evidence type="ECO:0000313" key="8">
    <source>
        <dbReference type="EMBL" id="GMH12446.1"/>
    </source>
</evidence>
<feature type="compositionally biased region" description="Low complexity" evidence="6">
    <location>
        <begin position="245"/>
        <end position="255"/>
    </location>
</feature>
<feature type="compositionally biased region" description="Basic residues" evidence="6">
    <location>
        <begin position="260"/>
        <end position="298"/>
    </location>
</feature>
<reference evidence="8" key="1">
    <citation type="submission" date="2023-05" db="EMBL/GenBank/DDBJ databases">
        <title>Nepenthes gracilis genome sequencing.</title>
        <authorList>
            <person name="Fukushima K."/>
        </authorList>
    </citation>
    <scope>NUCLEOTIDE SEQUENCE</scope>
    <source>
        <strain evidence="8">SING2019-196</strain>
    </source>
</reference>
<feature type="compositionally biased region" description="Basic residues" evidence="6">
    <location>
        <begin position="558"/>
        <end position="570"/>
    </location>
</feature>
<dbReference type="PANTHER" id="PTHR11071">
    <property type="entry name" value="PEPTIDYL-PROLYL CIS-TRANS ISOMERASE"/>
    <property type="match status" value="1"/>
</dbReference>
<dbReference type="InterPro" id="IPR002130">
    <property type="entry name" value="Cyclophilin-type_PPIase_dom"/>
</dbReference>
<feature type="domain" description="PPIase cyclophilin-type" evidence="7">
    <location>
        <begin position="10"/>
        <end position="174"/>
    </location>
</feature>
<sequence length="777" mass="87868">MTKKKNLFVFMDVSVDGNLIERMVFELFYDVAPRTAENFRALCTGEKGTGPKLGKPLHYKGTFFHQIIKGSLAQGGDFLRQQGSAGESIYGEKFPDELPKLKHDERGLLSMSVSDRDTCGSIFSLTFKADHSLDRKNVVFGKLVQGYEVLKKIEDAGDEEGRPIVTVKIINCGECTESDRKKLSKLKLAKDAPAEAMSNDTREKRRYKKSSRDKRKRRKYYESDSDSSSDSELDTSESDTDSELDSSSMSDMSSSSDDRRRKRKRSKRDKYRRGKRRDRRHEKKRRRRDKRSKQRSKRSSNSPTEAESGESENSSEDNEVDAKGPDQKQKDDLQMITAGNHSPIIENEIADNHQKAREDADLLGIKVGKSPKENGEQSNKYERDIRSDRCGGGKPEVLMSRSRSISPKRVMSKSMSISPERSMSRSRSMSPKRSLDRCASVGRSPVRDAHRSISKSLGRSGSIRSSARSISRSRSRSMSRSGKNSSPSPRRTSALRSVEKSPAIATGRSRSPVRSAHRSISPVRSPRRSISRSSGLVPSRRVASRSPIQSPRWGNQRRYSRSRSPPRKARSPPSDRRSRSPVRRPRSPPSHRGRSLSRSPSPDGSPKRIRRGRGFSDRYSYARRYRTPSPDRYHYDGRSGRNRYSSHRRYSDRSPRHYRSPRRSPVRYRARKSRTRSPSLSRSPPHRRRGYSRSPIRSRSPVEPSRYRPSPHAEKHPASSSRSRTPNHSPSASRSSRDSIPATKPANKGMSRSPTASPPGKKGLVSYGDGSPDSGQR</sequence>
<feature type="compositionally biased region" description="Basic residues" evidence="6">
    <location>
        <begin position="579"/>
        <end position="595"/>
    </location>
</feature>
<feature type="compositionally biased region" description="Basic and acidic residues" evidence="6">
    <location>
        <begin position="629"/>
        <end position="639"/>
    </location>
</feature>
<evidence type="ECO:0000256" key="5">
    <source>
        <dbReference type="ARBA" id="ARBA00023235"/>
    </source>
</evidence>
<dbReference type="GO" id="GO:0005737">
    <property type="term" value="C:cytoplasm"/>
    <property type="evidence" value="ECO:0007669"/>
    <property type="project" value="TreeGrafter"/>
</dbReference>
<dbReference type="PROSITE" id="PS50072">
    <property type="entry name" value="CSA_PPIASE_2"/>
    <property type="match status" value="1"/>
</dbReference>
<dbReference type="PANTHER" id="PTHR11071:SF561">
    <property type="entry name" value="PEPTIDYL-PROLYL CIS-TRANS ISOMERASE D-RELATED"/>
    <property type="match status" value="1"/>
</dbReference>
<feature type="compositionally biased region" description="Acidic residues" evidence="6">
    <location>
        <begin position="307"/>
        <end position="319"/>
    </location>
</feature>
<dbReference type="InterPro" id="IPR029000">
    <property type="entry name" value="Cyclophilin-like_dom_sf"/>
</dbReference>
<accession>A0AAD3SLG2</accession>
<keyword evidence="4" id="KW-0697">Rotamase</keyword>
<proteinExistence type="inferred from homology"/>
<comment type="similarity">
    <text evidence="2">Belongs to the cyclophilin-type PPIase family.</text>
</comment>
<feature type="compositionally biased region" description="Basic and acidic residues" evidence="6">
    <location>
        <begin position="350"/>
        <end position="360"/>
    </location>
</feature>
<dbReference type="EC" id="5.2.1.8" evidence="3"/>
<feature type="compositionally biased region" description="Polar residues" evidence="6">
    <location>
        <begin position="718"/>
        <end position="728"/>
    </location>
</feature>
<comment type="catalytic activity">
    <reaction evidence="1">
        <text>[protein]-peptidylproline (omega=180) = [protein]-peptidylproline (omega=0)</text>
        <dbReference type="Rhea" id="RHEA:16237"/>
        <dbReference type="Rhea" id="RHEA-COMP:10747"/>
        <dbReference type="Rhea" id="RHEA-COMP:10748"/>
        <dbReference type="ChEBI" id="CHEBI:83833"/>
        <dbReference type="ChEBI" id="CHEBI:83834"/>
        <dbReference type="EC" id="5.2.1.8"/>
    </reaction>
</comment>
<dbReference type="GO" id="GO:0003755">
    <property type="term" value="F:peptidyl-prolyl cis-trans isomerase activity"/>
    <property type="evidence" value="ECO:0007669"/>
    <property type="project" value="UniProtKB-KW"/>
</dbReference>
<dbReference type="PRINTS" id="PR00153">
    <property type="entry name" value="CSAPPISMRASE"/>
</dbReference>
<evidence type="ECO:0000313" key="9">
    <source>
        <dbReference type="Proteomes" id="UP001279734"/>
    </source>
</evidence>
<dbReference type="Gene3D" id="2.40.100.10">
    <property type="entry name" value="Cyclophilin-like"/>
    <property type="match status" value="1"/>
</dbReference>
<evidence type="ECO:0000256" key="1">
    <source>
        <dbReference type="ARBA" id="ARBA00000971"/>
    </source>
</evidence>
<dbReference type="Proteomes" id="UP001279734">
    <property type="component" value="Unassembled WGS sequence"/>
</dbReference>
<feature type="compositionally biased region" description="Low complexity" evidence="6">
    <location>
        <begin position="478"/>
        <end position="491"/>
    </location>
</feature>
<dbReference type="FunFam" id="2.40.100.10:FF:000022">
    <property type="entry name" value="Peptidyl-prolyl cis-trans isomerase CYP95"/>
    <property type="match status" value="1"/>
</dbReference>
<organism evidence="8 9">
    <name type="scientific">Nepenthes gracilis</name>
    <name type="common">Slender pitcher plant</name>
    <dbReference type="NCBI Taxonomy" id="150966"/>
    <lineage>
        <taxon>Eukaryota</taxon>
        <taxon>Viridiplantae</taxon>
        <taxon>Streptophyta</taxon>
        <taxon>Embryophyta</taxon>
        <taxon>Tracheophyta</taxon>
        <taxon>Spermatophyta</taxon>
        <taxon>Magnoliopsida</taxon>
        <taxon>eudicotyledons</taxon>
        <taxon>Gunneridae</taxon>
        <taxon>Pentapetalae</taxon>
        <taxon>Caryophyllales</taxon>
        <taxon>Nepenthaceae</taxon>
        <taxon>Nepenthes</taxon>
    </lineage>
</organism>
<gene>
    <name evidence="8" type="ORF">Nepgr_014287</name>
</gene>
<evidence type="ECO:0000256" key="2">
    <source>
        <dbReference type="ARBA" id="ARBA00007365"/>
    </source>
</evidence>
<dbReference type="GO" id="GO:0006457">
    <property type="term" value="P:protein folding"/>
    <property type="evidence" value="ECO:0007669"/>
    <property type="project" value="TreeGrafter"/>
</dbReference>
<feature type="compositionally biased region" description="Low complexity" evidence="6">
    <location>
        <begin position="454"/>
        <end position="470"/>
    </location>
</feature>
<feature type="compositionally biased region" description="Acidic residues" evidence="6">
    <location>
        <begin position="223"/>
        <end position="244"/>
    </location>
</feature>
<feature type="region of interest" description="Disordered" evidence="6">
    <location>
        <begin position="189"/>
        <end position="777"/>
    </location>
</feature>
<keyword evidence="9" id="KW-1185">Reference proteome</keyword>
<name>A0AAD3SLG2_NEPGR</name>
<dbReference type="Pfam" id="PF00160">
    <property type="entry name" value="Pro_isomerase"/>
    <property type="match status" value="1"/>
</dbReference>